<dbReference type="AlphaFoldDB" id="A0A412ZHM1"/>
<dbReference type="Proteomes" id="UP000283678">
    <property type="component" value="Unassembled WGS sequence"/>
</dbReference>
<sequence>MISDFPPPPIIKVPSRCISASDIYRKLVTPLANWTCFFIVPRLRHRKKSWDKIVHKMYLDFISSNFMTKLSVSTLHCGHRKFSHGYTV</sequence>
<proteinExistence type="predicted"/>
<gene>
    <name evidence="2" type="ORF">DWW04_06040</name>
    <name evidence="3" type="ORF">E1I98_17650</name>
    <name evidence="1" type="ORF">F2Z07_07740</name>
</gene>
<dbReference type="EMBL" id="SLTU01000002">
    <property type="protein sequence ID" value="TDA73210.1"/>
    <property type="molecule type" value="Genomic_DNA"/>
</dbReference>
<evidence type="ECO:0000313" key="4">
    <source>
        <dbReference type="Proteomes" id="UP000283678"/>
    </source>
</evidence>
<organism evidence="2 4">
    <name type="scientific">Phocaeicola dorei</name>
    <dbReference type="NCBI Taxonomy" id="357276"/>
    <lineage>
        <taxon>Bacteria</taxon>
        <taxon>Pseudomonadati</taxon>
        <taxon>Bacteroidota</taxon>
        <taxon>Bacteroidia</taxon>
        <taxon>Bacteroidales</taxon>
        <taxon>Bacteroidaceae</taxon>
        <taxon>Phocaeicola</taxon>
    </lineage>
</organism>
<evidence type="ECO:0000313" key="3">
    <source>
        <dbReference type="EMBL" id="TDA73210.1"/>
    </source>
</evidence>
<name>A0A412ZHM1_9BACT</name>
<evidence type="ECO:0000313" key="6">
    <source>
        <dbReference type="Proteomes" id="UP000481700"/>
    </source>
</evidence>
<dbReference type="EMBL" id="VVZV01000007">
    <property type="protein sequence ID" value="KAA5321373.1"/>
    <property type="molecule type" value="Genomic_DNA"/>
</dbReference>
<accession>A0A412ZHM1</accession>
<evidence type="ECO:0000313" key="2">
    <source>
        <dbReference type="EMBL" id="RGV79960.1"/>
    </source>
</evidence>
<reference evidence="1 6" key="2">
    <citation type="journal article" date="2019" name="Nat. Med.">
        <title>A library of human gut bacterial isolates paired with longitudinal multiomics data enables mechanistic microbiome research.</title>
        <authorList>
            <person name="Poyet M."/>
            <person name="Groussin M."/>
            <person name="Gibbons S.M."/>
            <person name="Avila-Pacheco J."/>
            <person name="Jiang X."/>
            <person name="Kearney S.M."/>
            <person name="Perrotta A.R."/>
            <person name="Berdy B."/>
            <person name="Zhao S."/>
            <person name="Lieberman T.D."/>
            <person name="Swanson P.K."/>
            <person name="Smith M."/>
            <person name="Roesemann S."/>
            <person name="Alexander J.E."/>
            <person name="Rich S.A."/>
            <person name="Livny J."/>
            <person name="Vlamakis H."/>
            <person name="Clish C."/>
            <person name="Bullock K."/>
            <person name="Deik A."/>
            <person name="Scott J."/>
            <person name="Pierce K.A."/>
            <person name="Xavier R.J."/>
            <person name="Alm E.J."/>
        </authorList>
    </citation>
    <scope>NUCLEOTIDE SEQUENCE [LARGE SCALE GENOMIC DNA]</scope>
    <source>
        <strain evidence="1 6">BIOML-A25</strain>
    </source>
</reference>
<reference evidence="3 5" key="3">
    <citation type="journal article" date="2019" name="Nat. Microbiol.">
        <title>Genomic variation and strain-specific functional adaptation in the human gut microbiome during early life.</title>
        <authorList>
            <person name="Vatanen T."/>
            <person name="Plichta D.R."/>
            <person name="Somani J."/>
            <person name="Munch P.C."/>
            <person name="Arthur T.D."/>
            <person name="Hall A.B."/>
            <person name="Rudolf S."/>
            <person name="Oakeley E.J."/>
            <person name="Ke X."/>
            <person name="Young R.A."/>
            <person name="Haiser H.J."/>
            <person name="Kolde R."/>
            <person name="Yassour M."/>
            <person name="Luopajarvi K."/>
            <person name="Siljander H."/>
            <person name="Virtanen S.M."/>
            <person name="Ilonen J."/>
            <person name="Uibo R."/>
            <person name="Tillmann V."/>
            <person name="Mokurov S."/>
            <person name="Dorshakova N."/>
            <person name="Porter J.A."/>
            <person name="McHardy A.C."/>
            <person name="Lahdesmaki H."/>
            <person name="Vlamakis H."/>
            <person name="Huttenhower C."/>
            <person name="Knip M."/>
            <person name="Xavier R.J."/>
        </authorList>
    </citation>
    <scope>NUCLEOTIDE SEQUENCE [LARGE SCALE GENOMIC DNA]</scope>
    <source>
        <strain evidence="3 5">RJX1047</strain>
    </source>
</reference>
<comment type="caution">
    <text evidence="2">The sequence shown here is derived from an EMBL/GenBank/DDBJ whole genome shotgun (WGS) entry which is preliminary data.</text>
</comment>
<protein>
    <submittedName>
        <fullName evidence="2">Uncharacterized protein</fullName>
    </submittedName>
</protein>
<dbReference type="Proteomes" id="UP000294527">
    <property type="component" value="Unassembled WGS sequence"/>
</dbReference>
<evidence type="ECO:0000313" key="1">
    <source>
        <dbReference type="EMBL" id="KAA5321373.1"/>
    </source>
</evidence>
<dbReference type="Proteomes" id="UP000481700">
    <property type="component" value="Unassembled WGS sequence"/>
</dbReference>
<evidence type="ECO:0000313" key="5">
    <source>
        <dbReference type="Proteomes" id="UP000294527"/>
    </source>
</evidence>
<dbReference type="EMBL" id="QRZL01000004">
    <property type="protein sequence ID" value="RGV79960.1"/>
    <property type="molecule type" value="Genomic_DNA"/>
</dbReference>
<reference evidence="2 4" key="1">
    <citation type="submission" date="2018-08" db="EMBL/GenBank/DDBJ databases">
        <title>A genome reference for cultivated species of the human gut microbiota.</title>
        <authorList>
            <person name="Zou Y."/>
            <person name="Xue W."/>
            <person name="Luo G."/>
        </authorList>
    </citation>
    <scope>NUCLEOTIDE SEQUENCE [LARGE SCALE GENOMIC DNA]</scope>
    <source>
        <strain evidence="2 4">AF14-1AC</strain>
    </source>
</reference>